<evidence type="ECO:0000313" key="3">
    <source>
        <dbReference type="EnsemblMetazoa" id="CapteP140198"/>
    </source>
</evidence>
<proteinExistence type="predicted"/>
<protein>
    <recommendedName>
        <fullName evidence="5">Sulfatase N-terminal domain-containing protein</fullName>
    </recommendedName>
</protein>
<dbReference type="Proteomes" id="UP000014760">
    <property type="component" value="Unassembled WGS sequence"/>
</dbReference>
<feature type="signal peptide" evidence="1">
    <location>
        <begin position="1"/>
        <end position="17"/>
    </location>
</feature>
<dbReference type="EMBL" id="KB310004">
    <property type="protein sequence ID" value="ELT92777.1"/>
    <property type="molecule type" value="Genomic_DNA"/>
</dbReference>
<dbReference type="Pfam" id="PF02995">
    <property type="entry name" value="DUF229"/>
    <property type="match status" value="1"/>
</dbReference>
<name>R7TH42_CAPTE</name>
<dbReference type="OMA" id="FHSEFSH"/>
<dbReference type="FunFam" id="3.40.720.10:FF:000017">
    <property type="entry name" value="Predicted protein"/>
    <property type="match status" value="1"/>
</dbReference>
<dbReference type="SUPFAM" id="SSF53649">
    <property type="entry name" value="Alkaline phosphatase-like"/>
    <property type="match status" value="1"/>
</dbReference>
<evidence type="ECO:0000256" key="1">
    <source>
        <dbReference type="SAM" id="SignalP"/>
    </source>
</evidence>
<evidence type="ECO:0000313" key="4">
    <source>
        <dbReference type="Proteomes" id="UP000014760"/>
    </source>
</evidence>
<dbReference type="AlphaFoldDB" id="R7TH42"/>
<dbReference type="EnsemblMetazoa" id="CapteT140198">
    <property type="protein sequence ID" value="CapteP140198"/>
    <property type="gene ID" value="CapteG140198"/>
</dbReference>
<accession>R7TH42</accession>
<dbReference type="GO" id="GO:0005615">
    <property type="term" value="C:extracellular space"/>
    <property type="evidence" value="ECO:0007669"/>
    <property type="project" value="TreeGrafter"/>
</dbReference>
<dbReference type="EMBL" id="AMQN01002761">
    <property type="status" value="NOT_ANNOTATED_CDS"/>
    <property type="molecule type" value="Genomic_DNA"/>
</dbReference>
<dbReference type="PANTHER" id="PTHR10974:SF1">
    <property type="entry name" value="FI08016P-RELATED"/>
    <property type="match status" value="1"/>
</dbReference>
<organism evidence="2">
    <name type="scientific">Capitella teleta</name>
    <name type="common">Polychaete worm</name>
    <dbReference type="NCBI Taxonomy" id="283909"/>
    <lineage>
        <taxon>Eukaryota</taxon>
        <taxon>Metazoa</taxon>
        <taxon>Spiralia</taxon>
        <taxon>Lophotrochozoa</taxon>
        <taxon>Annelida</taxon>
        <taxon>Polychaeta</taxon>
        <taxon>Sedentaria</taxon>
        <taxon>Scolecida</taxon>
        <taxon>Capitellidae</taxon>
        <taxon>Capitella</taxon>
    </lineage>
</organism>
<dbReference type="FunCoup" id="R7TH42">
    <property type="interactions" value="228"/>
</dbReference>
<dbReference type="InterPro" id="IPR017850">
    <property type="entry name" value="Alkaline_phosphatase_core_sf"/>
</dbReference>
<sequence>MVLAFLLTISLYLTIRAWLESGYLGKGSKNFMNEKQTICVLPELQLWHPDIKPFFMNPSPLECSSVEENWIYTTNGSYHISEAALQKHRDVLCEYTPLHRGKDDFEVKRGTSKKGSAVKVKLETDMFLARCVGSDGGTYSNVHSSIAYKEELHKKPHRKPQQMNVLMFGLDSTSRLTWIRNLPRTHDYVTSQLGAVVMEGYNIVGDGTPQALLPILTGHNEMELPEARKGFDNASFVDGHPWIWKELKDNGYVTQWGEDGAAFGTFTYRMLGFKEQPVDHYMRTFYLSAEDMYYRNKPYCMGSVPRHVNMLNWIREFYRMYPDQPKFSFLFHSELSHDVHSMSRLIDQDLKDLIWDLDQEGHLDNTLLILMADHGARFQSMRQTEQGKFEERLPYLSLRFPPKFLRSHPDVAANLQKNSKRLSTPYDLHATFQQLLNFNRSQTDPRAKSFMTEIPKSRTCAEAGVEPHWCSCLQWQRISSSDYIIHKTAAELVKAINSFSSKHRHMCAELRLHNITSAARFIATEDVLRFKKSLDEDGRLADLSDDMSVSDVLYQIAIGTEPNQATYEGIVTHHTHSNTFTVSYRQISRTNRYGDQPHCVQKKHPHLRPFCFCTKQM</sequence>
<reference evidence="4" key="1">
    <citation type="submission" date="2012-12" db="EMBL/GenBank/DDBJ databases">
        <authorList>
            <person name="Hellsten U."/>
            <person name="Grimwood J."/>
            <person name="Chapman J.A."/>
            <person name="Shapiro H."/>
            <person name="Aerts A."/>
            <person name="Otillar R.P."/>
            <person name="Terry A.Y."/>
            <person name="Boore J.L."/>
            <person name="Simakov O."/>
            <person name="Marletaz F."/>
            <person name="Cho S.-J."/>
            <person name="Edsinger-Gonzales E."/>
            <person name="Havlak P."/>
            <person name="Kuo D.-H."/>
            <person name="Larsson T."/>
            <person name="Lv J."/>
            <person name="Arendt D."/>
            <person name="Savage R."/>
            <person name="Osoegawa K."/>
            <person name="de Jong P."/>
            <person name="Lindberg D.R."/>
            <person name="Seaver E.C."/>
            <person name="Weisblat D.A."/>
            <person name="Putnam N.H."/>
            <person name="Grigoriev I.V."/>
            <person name="Rokhsar D.S."/>
        </authorList>
    </citation>
    <scope>NUCLEOTIDE SEQUENCE</scope>
    <source>
        <strain evidence="4">I ESC-2004</strain>
    </source>
</reference>
<reference evidence="3" key="3">
    <citation type="submission" date="2015-06" db="UniProtKB">
        <authorList>
            <consortium name="EnsemblMetazoa"/>
        </authorList>
    </citation>
    <scope>IDENTIFICATION</scope>
</reference>
<reference evidence="2 4" key="2">
    <citation type="journal article" date="2013" name="Nature">
        <title>Insights into bilaterian evolution from three spiralian genomes.</title>
        <authorList>
            <person name="Simakov O."/>
            <person name="Marletaz F."/>
            <person name="Cho S.J."/>
            <person name="Edsinger-Gonzales E."/>
            <person name="Havlak P."/>
            <person name="Hellsten U."/>
            <person name="Kuo D.H."/>
            <person name="Larsson T."/>
            <person name="Lv J."/>
            <person name="Arendt D."/>
            <person name="Savage R."/>
            <person name="Osoegawa K."/>
            <person name="de Jong P."/>
            <person name="Grimwood J."/>
            <person name="Chapman J.A."/>
            <person name="Shapiro H."/>
            <person name="Aerts A."/>
            <person name="Otillar R.P."/>
            <person name="Terry A.Y."/>
            <person name="Boore J.L."/>
            <person name="Grigoriev I.V."/>
            <person name="Lindberg D.R."/>
            <person name="Seaver E.C."/>
            <person name="Weisblat D.A."/>
            <person name="Putnam N.H."/>
            <person name="Rokhsar D.S."/>
        </authorList>
    </citation>
    <scope>NUCLEOTIDE SEQUENCE</scope>
    <source>
        <strain evidence="2 4">I ESC-2004</strain>
    </source>
</reference>
<dbReference type="Gene3D" id="3.40.720.10">
    <property type="entry name" value="Alkaline Phosphatase, subunit A"/>
    <property type="match status" value="1"/>
</dbReference>
<keyword evidence="1" id="KW-0732">Signal</keyword>
<dbReference type="InterPro" id="IPR004245">
    <property type="entry name" value="DUF229"/>
</dbReference>
<dbReference type="PANTHER" id="PTHR10974">
    <property type="entry name" value="FI08016P-RELATED"/>
    <property type="match status" value="1"/>
</dbReference>
<dbReference type="OrthoDB" id="413313at2759"/>
<dbReference type="CDD" id="cd16021">
    <property type="entry name" value="ALP_like"/>
    <property type="match status" value="1"/>
</dbReference>
<gene>
    <name evidence="2" type="ORF">CAPTEDRAFT_140198</name>
</gene>
<dbReference type="STRING" id="283909.R7TH42"/>
<keyword evidence="4" id="KW-1185">Reference proteome</keyword>
<evidence type="ECO:0000313" key="2">
    <source>
        <dbReference type="EMBL" id="ELT92777.1"/>
    </source>
</evidence>
<feature type="chain" id="PRO_5008786999" description="Sulfatase N-terminal domain-containing protein" evidence="1">
    <location>
        <begin position="18"/>
        <end position="617"/>
    </location>
</feature>
<evidence type="ECO:0008006" key="5">
    <source>
        <dbReference type="Google" id="ProtNLM"/>
    </source>
</evidence>
<dbReference type="HOGENOM" id="CLU_018076_3_0_1"/>